<dbReference type="GO" id="GO:0005524">
    <property type="term" value="F:ATP binding"/>
    <property type="evidence" value="ECO:0007669"/>
    <property type="project" value="UniProtKB-KW"/>
</dbReference>
<gene>
    <name evidence="12" type="ordered locus">Tbd_1806</name>
</gene>
<dbReference type="SUPFAM" id="SSF55874">
    <property type="entry name" value="ATPase domain of HSP90 chaperone/DNA topoisomerase II/histidine kinase"/>
    <property type="match status" value="1"/>
</dbReference>
<feature type="transmembrane region" description="Helical" evidence="10">
    <location>
        <begin position="152"/>
        <end position="171"/>
    </location>
</feature>
<reference evidence="12 13" key="1">
    <citation type="journal article" date="2006" name="J. Bacteriol.">
        <title>The genome sequence of the obligately chemolithoautotrophic, facultatively anaerobic bacterium Thiobacillus denitrificans.</title>
        <authorList>
            <person name="Beller H.R."/>
            <person name="Chain P.S."/>
            <person name="Letain T.E."/>
            <person name="Chakicherla A."/>
            <person name="Larimer F.W."/>
            <person name="Richardson P.M."/>
            <person name="Coleman M.A."/>
            <person name="Wood A.P."/>
            <person name="Kelly D.P."/>
        </authorList>
    </citation>
    <scope>NUCLEOTIDE SEQUENCE [LARGE SCALE GENOMIC DNA]</scope>
    <source>
        <strain evidence="12 13">ATCC 25259</strain>
    </source>
</reference>
<feature type="transmembrane region" description="Helical" evidence="10">
    <location>
        <begin position="122"/>
        <end position="140"/>
    </location>
</feature>
<dbReference type="AlphaFoldDB" id="Q3SHX4"/>
<evidence type="ECO:0000256" key="9">
    <source>
        <dbReference type="SAM" id="MobiDB-lite"/>
    </source>
</evidence>
<dbReference type="Proteomes" id="UP000008291">
    <property type="component" value="Chromosome"/>
</dbReference>
<dbReference type="InterPro" id="IPR003594">
    <property type="entry name" value="HATPase_dom"/>
</dbReference>
<evidence type="ECO:0000256" key="1">
    <source>
        <dbReference type="ARBA" id="ARBA00000085"/>
    </source>
</evidence>
<evidence type="ECO:0000256" key="2">
    <source>
        <dbReference type="ARBA" id="ARBA00012438"/>
    </source>
</evidence>
<dbReference type="KEGG" id="tbd:Tbd_1806"/>
<dbReference type="InterPro" id="IPR036097">
    <property type="entry name" value="HisK_dim/P_sf"/>
</dbReference>
<keyword evidence="8" id="KW-0902">Two-component regulatory system</keyword>
<dbReference type="CDD" id="cd00082">
    <property type="entry name" value="HisKA"/>
    <property type="match status" value="1"/>
</dbReference>
<evidence type="ECO:0000256" key="4">
    <source>
        <dbReference type="ARBA" id="ARBA00022679"/>
    </source>
</evidence>
<dbReference type="eggNOG" id="COG2205">
    <property type="taxonomic scope" value="Bacteria"/>
</dbReference>
<feature type="compositionally biased region" description="Basic and acidic residues" evidence="9">
    <location>
        <begin position="20"/>
        <end position="29"/>
    </location>
</feature>
<dbReference type="SMART" id="SM00388">
    <property type="entry name" value="HisKA"/>
    <property type="match status" value="1"/>
</dbReference>
<dbReference type="PANTHER" id="PTHR42878">
    <property type="entry name" value="TWO-COMPONENT HISTIDINE KINASE"/>
    <property type="match status" value="1"/>
</dbReference>
<accession>Q3SHX4</accession>
<name>Q3SHX4_THIDA</name>
<evidence type="ECO:0000259" key="11">
    <source>
        <dbReference type="PROSITE" id="PS50109"/>
    </source>
</evidence>
<evidence type="ECO:0000256" key="10">
    <source>
        <dbReference type="SAM" id="Phobius"/>
    </source>
</evidence>
<dbReference type="SMART" id="SM00387">
    <property type="entry name" value="HATPase_c"/>
    <property type="match status" value="1"/>
</dbReference>
<keyword evidence="13" id="KW-1185">Reference proteome</keyword>
<protein>
    <recommendedName>
        <fullName evidence="2">histidine kinase</fullName>
        <ecNumber evidence="2">2.7.13.3</ecNumber>
    </recommendedName>
</protein>
<keyword evidence="10" id="KW-1133">Transmembrane helix</keyword>
<feature type="domain" description="Histidine kinase" evidence="11">
    <location>
        <begin position="415"/>
        <end position="619"/>
    </location>
</feature>
<evidence type="ECO:0000313" key="12">
    <source>
        <dbReference type="EMBL" id="AAZ97759.1"/>
    </source>
</evidence>
<dbReference type="PRINTS" id="PR00344">
    <property type="entry name" value="BCTRLSENSOR"/>
</dbReference>
<dbReference type="PANTHER" id="PTHR42878:SF7">
    <property type="entry name" value="SENSOR HISTIDINE KINASE GLRK"/>
    <property type="match status" value="1"/>
</dbReference>
<dbReference type="EMBL" id="CP000116">
    <property type="protein sequence ID" value="AAZ97759.1"/>
    <property type="molecule type" value="Genomic_DNA"/>
</dbReference>
<feature type="transmembrane region" description="Helical" evidence="10">
    <location>
        <begin position="227"/>
        <end position="249"/>
    </location>
</feature>
<dbReference type="STRING" id="292415.Tbd_1806"/>
<dbReference type="SUPFAM" id="SSF47384">
    <property type="entry name" value="Homodimeric domain of signal transducing histidine kinase"/>
    <property type="match status" value="1"/>
</dbReference>
<dbReference type="Pfam" id="PF25323">
    <property type="entry name" value="6TM_PilS"/>
    <property type="match status" value="1"/>
</dbReference>
<keyword evidence="6 12" id="KW-0418">Kinase</keyword>
<evidence type="ECO:0000256" key="6">
    <source>
        <dbReference type="ARBA" id="ARBA00022777"/>
    </source>
</evidence>
<organism evidence="12 13">
    <name type="scientific">Thiobacillus denitrificans (strain ATCC 25259 / T1)</name>
    <dbReference type="NCBI Taxonomy" id="292415"/>
    <lineage>
        <taxon>Bacteria</taxon>
        <taxon>Pseudomonadati</taxon>
        <taxon>Pseudomonadota</taxon>
        <taxon>Betaproteobacteria</taxon>
        <taxon>Nitrosomonadales</taxon>
        <taxon>Thiobacillaceae</taxon>
        <taxon>Thiobacillus</taxon>
    </lineage>
</organism>
<dbReference type="GO" id="GO:0030295">
    <property type="term" value="F:protein kinase activator activity"/>
    <property type="evidence" value="ECO:0007669"/>
    <property type="project" value="TreeGrafter"/>
</dbReference>
<dbReference type="Pfam" id="PF02518">
    <property type="entry name" value="HATPase_c"/>
    <property type="match status" value="1"/>
</dbReference>
<dbReference type="GO" id="GO:0007234">
    <property type="term" value="P:osmosensory signaling via phosphorelay pathway"/>
    <property type="evidence" value="ECO:0007669"/>
    <property type="project" value="TreeGrafter"/>
</dbReference>
<evidence type="ECO:0000256" key="7">
    <source>
        <dbReference type="ARBA" id="ARBA00022840"/>
    </source>
</evidence>
<evidence type="ECO:0000256" key="8">
    <source>
        <dbReference type="ARBA" id="ARBA00023012"/>
    </source>
</evidence>
<feature type="transmembrane region" description="Helical" evidence="10">
    <location>
        <begin position="255"/>
        <end position="275"/>
    </location>
</feature>
<dbReference type="InterPro" id="IPR003661">
    <property type="entry name" value="HisK_dim/P_dom"/>
</dbReference>
<sequence>MKRRAPASEGILGVDLSFGDPRDQDPVADRRRIRRRGAAAHLPAFDRPPVVVDQGQGRRHGEMRPLRGEPAAQRGDLFRRRLLLHARTPAHRQKMSLAAPMPRPPTPGYFASHWRSLDYFNLYRLTLAAALVFGAQMFYGDASLFRSDAAERFQIIAYGYLVAAALFILGVRARWPRFDVQLTIHIFADIVLVTLMMSTSERLAGMGLLLVISIASGGLVGRGRLTLLYAAVASIAVLLQHAVSILQGGQGTDSLLQIALLCMGYFAIGILAHALTQRALQSERLAQQQADELALLNRINALAIENSPDGLLAIRGDGVLRHASPRALSLLGVTAPIRPGLTRLDTCAPALAQLAQRVERGSTAVLDTPLARLRVRCIPLGIPDDSRVLVLEDQSQAEQAAQRLKLAALGRLTANIAHEIRNPLSAITQAAQLLQEDAQGPTQTRLVAIIENNARRLDRLVEEVLTLNRRDRLRPVRIDGAALGAMIDELRQTEEIPATAVIVEMAENVRFHFDADHLRQILWNLLRNAWRFSTRAAGSIRVSARTVGETLQLDIADDGPGVSPEQQGKLFEPFCTTDAQGTGLGLFLARELAEANRAALVYLPGAGGANFRLSLRQDT</sequence>
<proteinExistence type="predicted"/>
<dbReference type="Pfam" id="PF00512">
    <property type="entry name" value="HisKA"/>
    <property type="match status" value="1"/>
</dbReference>
<dbReference type="InterPro" id="IPR050351">
    <property type="entry name" value="BphY/WalK/GraS-like"/>
</dbReference>
<keyword evidence="5" id="KW-0547">Nucleotide-binding</keyword>
<keyword evidence="10" id="KW-0812">Transmembrane</keyword>
<dbReference type="PROSITE" id="PS50109">
    <property type="entry name" value="HIS_KIN"/>
    <property type="match status" value="1"/>
</dbReference>
<evidence type="ECO:0000256" key="5">
    <source>
        <dbReference type="ARBA" id="ARBA00022741"/>
    </source>
</evidence>
<keyword evidence="10" id="KW-0472">Membrane</keyword>
<dbReference type="InterPro" id="IPR005467">
    <property type="entry name" value="His_kinase_dom"/>
</dbReference>
<evidence type="ECO:0000256" key="3">
    <source>
        <dbReference type="ARBA" id="ARBA00022553"/>
    </source>
</evidence>
<feature type="transmembrane region" description="Helical" evidence="10">
    <location>
        <begin position="203"/>
        <end position="220"/>
    </location>
</feature>
<dbReference type="Gene3D" id="3.30.565.10">
    <property type="entry name" value="Histidine kinase-like ATPase, C-terminal domain"/>
    <property type="match status" value="1"/>
</dbReference>
<keyword evidence="4" id="KW-0808">Transferase</keyword>
<evidence type="ECO:0000313" key="13">
    <source>
        <dbReference type="Proteomes" id="UP000008291"/>
    </source>
</evidence>
<keyword evidence="7" id="KW-0067">ATP-binding</keyword>
<dbReference type="GO" id="GO:0000155">
    <property type="term" value="F:phosphorelay sensor kinase activity"/>
    <property type="evidence" value="ECO:0007669"/>
    <property type="project" value="InterPro"/>
</dbReference>
<feature type="region of interest" description="Disordered" evidence="9">
    <location>
        <begin position="1"/>
        <end position="29"/>
    </location>
</feature>
<comment type="catalytic activity">
    <reaction evidence="1">
        <text>ATP + protein L-histidine = ADP + protein N-phospho-L-histidine.</text>
        <dbReference type="EC" id="2.7.13.3"/>
    </reaction>
</comment>
<dbReference type="HOGENOM" id="CLU_000445_114_39_4"/>
<dbReference type="EC" id="2.7.13.3" evidence="2"/>
<dbReference type="Gene3D" id="1.10.287.130">
    <property type="match status" value="1"/>
</dbReference>
<dbReference type="InterPro" id="IPR036890">
    <property type="entry name" value="HATPase_C_sf"/>
</dbReference>
<dbReference type="GO" id="GO:0000156">
    <property type="term" value="F:phosphorelay response regulator activity"/>
    <property type="evidence" value="ECO:0007669"/>
    <property type="project" value="TreeGrafter"/>
</dbReference>
<keyword evidence="3" id="KW-0597">Phosphoprotein</keyword>
<dbReference type="InterPro" id="IPR004358">
    <property type="entry name" value="Sig_transdc_His_kin-like_C"/>
</dbReference>